<sequence>MDKGADVNFTDSSEANSWNVPVLRDAIRAAVFSARFGRNMALAGEPPDIEIMSTSEQFDTDKGWGDARTGDRLVDFTEGHPVRQFLPD</sequence>
<gene>
    <name evidence="1" type="ORF">EV644_117137</name>
</gene>
<dbReference type="Proteomes" id="UP000295818">
    <property type="component" value="Unassembled WGS sequence"/>
</dbReference>
<evidence type="ECO:0000313" key="1">
    <source>
        <dbReference type="EMBL" id="TCO16483.1"/>
    </source>
</evidence>
<comment type="caution">
    <text evidence="1">The sequence shown here is derived from an EMBL/GenBank/DDBJ whole genome shotgun (WGS) entry which is preliminary data.</text>
</comment>
<dbReference type="RefSeq" id="WP_132193297.1">
    <property type="nucleotide sequence ID" value="NZ_SLWM01000017.1"/>
</dbReference>
<proteinExistence type="predicted"/>
<organism evidence="1 2">
    <name type="scientific">Kribbella orskensis</name>
    <dbReference type="NCBI Taxonomy" id="2512216"/>
    <lineage>
        <taxon>Bacteria</taxon>
        <taxon>Bacillati</taxon>
        <taxon>Actinomycetota</taxon>
        <taxon>Actinomycetes</taxon>
        <taxon>Propionibacteriales</taxon>
        <taxon>Kribbellaceae</taxon>
        <taxon>Kribbella</taxon>
    </lineage>
</organism>
<reference evidence="1 2" key="1">
    <citation type="journal article" date="2015" name="Stand. Genomic Sci.">
        <title>Genomic Encyclopedia of Bacterial and Archaeal Type Strains, Phase III: the genomes of soil and plant-associated and newly described type strains.</title>
        <authorList>
            <person name="Whitman W.B."/>
            <person name="Woyke T."/>
            <person name="Klenk H.P."/>
            <person name="Zhou Y."/>
            <person name="Lilburn T.G."/>
            <person name="Beck B.J."/>
            <person name="De Vos P."/>
            <person name="Vandamme P."/>
            <person name="Eisen J.A."/>
            <person name="Garrity G."/>
            <person name="Hugenholtz P."/>
            <person name="Kyrpides N.C."/>
        </authorList>
    </citation>
    <scope>NUCLEOTIDE SEQUENCE [LARGE SCALE GENOMIC DNA]</scope>
    <source>
        <strain evidence="1 2">VKM Ac-2538</strain>
    </source>
</reference>
<accession>A0ABY2BEM3</accession>
<protein>
    <submittedName>
        <fullName evidence="1">Uncharacterized protein</fullName>
    </submittedName>
</protein>
<evidence type="ECO:0000313" key="2">
    <source>
        <dbReference type="Proteomes" id="UP000295818"/>
    </source>
</evidence>
<dbReference type="EMBL" id="SLWM01000017">
    <property type="protein sequence ID" value="TCO16483.1"/>
    <property type="molecule type" value="Genomic_DNA"/>
</dbReference>
<name>A0ABY2BEM3_9ACTN</name>
<keyword evidence="2" id="KW-1185">Reference proteome</keyword>